<dbReference type="InterPro" id="IPR008257">
    <property type="entry name" value="Pept_M19"/>
</dbReference>
<evidence type="ECO:0000313" key="1">
    <source>
        <dbReference type="EMBL" id="WQD76814.1"/>
    </source>
</evidence>
<protein>
    <submittedName>
        <fullName evidence="1">Membrane dipeptidase</fullName>
        <ecNumber evidence="1">3.4.13.-</ecNumber>
    </submittedName>
</protein>
<dbReference type="EMBL" id="CP139965">
    <property type="protein sequence ID" value="WQD76814.1"/>
    <property type="molecule type" value="Genomic_DNA"/>
</dbReference>
<keyword evidence="1" id="KW-0645">Protease</keyword>
<keyword evidence="1" id="KW-0224">Dipeptidase</keyword>
<name>A0ABZ0WHH1_9BURK</name>
<accession>A0ABZ0WHH1</accession>
<keyword evidence="1" id="KW-0378">Hydrolase</keyword>
<dbReference type="Proteomes" id="UP001325479">
    <property type="component" value="Chromosome"/>
</dbReference>
<dbReference type="Pfam" id="PF01244">
    <property type="entry name" value="Peptidase_M19"/>
    <property type="match status" value="1"/>
</dbReference>
<dbReference type="RefSeq" id="WP_198665211.1">
    <property type="nucleotide sequence ID" value="NZ_CP139965.1"/>
</dbReference>
<sequence length="505" mass="53247">MQIDWTVIRADTAGAAVERVELTGWMVPPDLGAASSDYFLLLPEAPCCGPCVPRDPCGCVEVHAARSVPLQSGPLRVRGRLERRASDDAPGGQGWRYRLVSATAVDASPRHDANGSRPPLSRRAFLASGAALGLAACASGASSGAGFGVFSRYTDSPAGAASQPGASDRPASAWVPSADAVPLDMHSHAGRVIVSRDPAIGARRPFVPVAAPMRAGGMKVICLAIVTDTTVTRVSADRLRFEPWRTPESGELYALGQTEFARAKQLLEREQMPMVLDSASLASHAAAGPCAIIAAEGADFLEGQIDRVDEAYSAHGLRHLQLTHYRVNELGDIQTEPPVHGGLTDFGADVVRRCNTLGIVVDVAHGTYDLVKRAASVTTKPLVLSHTALAAHPGERSRRISPDHARAIADTGGVIGVWPSSGTFHSLDAMAEGMKRLADLVGVDHVGLGSDLLGFISPPVFRSYEQLPSLGDALLRAGFSQPETERVLGGNYRRVFEASVGWTAG</sequence>
<proteinExistence type="predicted"/>
<dbReference type="PROSITE" id="PS51365">
    <property type="entry name" value="RENAL_DIPEPTIDASE_2"/>
    <property type="match status" value="1"/>
</dbReference>
<reference evidence="1 2" key="1">
    <citation type="submission" date="2023-12" db="EMBL/GenBank/DDBJ databases">
        <title>Genome sequencing and assembly of bacterial species from a model synthetic community.</title>
        <authorList>
            <person name="Hogle S.L."/>
        </authorList>
    </citation>
    <scope>NUCLEOTIDE SEQUENCE [LARGE SCALE GENOMIC DNA]</scope>
    <source>
        <strain evidence="1 2">HAMBI 2494</strain>
    </source>
</reference>
<evidence type="ECO:0000313" key="2">
    <source>
        <dbReference type="Proteomes" id="UP001325479"/>
    </source>
</evidence>
<organism evidence="1 2">
    <name type="scientific">Paraburkholderia kururiensis</name>
    <dbReference type="NCBI Taxonomy" id="984307"/>
    <lineage>
        <taxon>Bacteria</taxon>
        <taxon>Pseudomonadati</taxon>
        <taxon>Pseudomonadota</taxon>
        <taxon>Betaproteobacteria</taxon>
        <taxon>Burkholderiales</taxon>
        <taxon>Burkholderiaceae</taxon>
        <taxon>Paraburkholderia</taxon>
    </lineage>
</organism>
<dbReference type="PANTHER" id="PTHR10443">
    <property type="entry name" value="MICROSOMAL DIPEPTIDASE"/>
    <property type="match status" value="1"/>
</dbReference>
<dbReference type="InterPro" id="IPR032466">
    <property type="entry name" value="Metal_Hydrolase"/>
</dbReference>
<dbReference type="EC" id="3.4.13.-" evidence="1"/>
<dbReference type="SUPFAM" id="SSF51556">
    <property type="entry name" value="Metallo-dependent hydrolases"/>
    <property type="match status" value="1"/>
</dbReference>
<dbReference type="Gene3D" id="3.20.20.140">
    <property type="entry name" value="Metal-dependent hydrolases"/>
    <property type="match status" value="1"/>
</dbReference>
<dbReference type="PANTHER" id="PTHR10443:SF12">
    <property type="entry name" value="DIPEPTIDASE"/>
    <property type="match status" value="1"/>
</dbReference>
<gene>
    <name evidence="1" type="ORF">U0042_22440</name>
</gene>
<dbReference type="GO" id="GO:0016805">
    <property type="term" value="F:dipeptidase activity"/>
    <property type="evidence" value="ECO:0007669"/>
    <property type="project" value="UniProtKB-KW"/>
</dbReference>
<keyword evidence="2" id="KW-1185">Reference proteome</keyword>